<dbReference type="RefSeq" id="XP_047838845.1">
    <property type="nucleotide sequence ID" value="XM_047982875.1"/>
</dbReference>
<evidence type="ECO:0000313" key="1">
    <source>
        <dbReference type="EMBL" id="UNI15364.1"/>
    </source>
</evidence>
<dbReference type="EMBL" id="CP086355">
    <property type="protein sequence ID" value="UNI15364.1"/>
    <property type="molecule type" value="Genomic_DNA"/>
</dbReference>
<organism evidence="1 2">
    <name type="scientific">Purpureocillium takamizusanense</name>
    <dbReference type="NCBI Taxonomy" id="2060973"/>
    <lineage>
        <taxon>Eukaryota</taxon>
        <taxon>Fungi</taxon>
        <taxon>Dikarya</taxon>
        <taxon>Ascomycota</taxon>
        <taxon>Pezizomycotina</taxon>
        <taxon>Sordariomycetes</taxon>
        <taxon>Hypocreomycetidae</taxon>
        <taxon>Hypocreales</taxon>
        <taxon>Ophiocordycipitaceae</taxon>
        <taxon>Purpureocillium</taxon>
    </lineage>
</organism>
<gene>
    <name evidence="1" type="ORF">JDV02_001901</name>
</gene>
<dbReference type="OrthoDB" id="5228066at2759"/>
<sequence length="113" mass="12718">MTEFTKIKLKRMSETELLQRLKDDMQCGDCAIDGTTPPKGTRIVPPESTLFIVVDMPKDKGAIRIFEEKDDNYIGAVATEDAGYLIVVPWTSSWWFRASGSLTVGYIRAAERK</sequence>
<evidence type="ECO:0000313" key="2">
    <source>
        <dbReference type="Proteomes" id="UP000829364"/>
    </source>
</evidence>
<dbReference type="AlphaFoldDB" id="A0A9Q8V804"/>
<dbReference type="Proteomes" id="UP000829364">
    <property type="component" value="Chromosome 2"/>
</dbReference>
<dbReference type="GeneID" id="72063862"/>
<name>A0A9Q8V804_9HYPO</name>
<accession>A0A9Q8V804</accession>
<keyword evidence="2" id="KW-1185">Reference proteome</keyword>
<protein>
    <submittedName>
        <fullName evidence="1">Uncharacterized protein</fullName>
    </submittedName>
</protein>
<reference evidence="1" key="1">
    <citation type="submission" date="2021-11" db="EMBL/GenBank/DDBJ databases">
        <title>Purpureocillium_takamizusanense_genome.</title>
        <authorList>
            <person name="Nguyen N.-H."/>
        </authorList>
    </citation>
    <scope>NUCLEOTIDE SEQUENCE</scope>
    <source>
        <strain evidence="1">PT3</strain>
    </source>
</reference>
<dbReference type="KEGG" id="ptkz:JDV02_001901"/>
<proteinExistence type="predicted"/>